<dbReference type="Gene3D" id="3.40.50.720">
    <property type="entry name" value="NAD(P)-binding Rossmann-like Domain"/>
    <property type="match status" value="1"/>
</dbReference>
<evidence type="ECO:0000256" key="2">
    <source>
        <dbReference type="SAM" id="MobiDB-lite"/>
    </source>
</evidence>
<name>A0A2B7I0Z0_CUTAC</name>
<reference evidence="4 7" key="2">
    <citation type="submission" date="2018-08" db="EMBL/GenBank/DDBJ databases">
        <title>Genome sequencing of Cutibacterium acnes KCOM 1315.</title>
        <authorList>
            <person name="Kook J.-K."/>
            <person name="Park S.-N."/>
            <person name="Lim Y.K."/>
        </authorList>
    </citation>
    <scope>NUCLEOTIDE SEQUENCE [LARGE SCALE GENOMIC DNA]</scope>
    <source>
        <strain evidence="4 7">KCOM 1315</strain>
    </source>
</reference>
<dbReference type="Proteomes" id="UP000256621">
    <property type="component" value="Chromosome"/>
</dbReference>
<gene>
    <name evidence="5" type="ORF">B1B09_04705</name>
    <name evidence="4" type="ORF">DXN06_05735</name>
</gene>
<dbReference type="EMBL" id="CP031442">
    <property type="protein sequence ID" value="AXM06698.1"/>
    <property type="molecule type" value="Genomic_DNA"/>
</dbReference>
<keyword evidence="1" id="KW-0560">Oxidoreductase</keyword>
<dbReference type="SMART" id="SM00829">
    <property type="entry name" value="PKS_ER"/>
    <property type="match status" value="1"/>
</dbReference>
<dbReference type="InterPro" id="IPR036291">
    <property type="entry name" value="NAD(P)-bd_dom_sf"/>
</dbReference>
<dbReference type="GO" id="GO:0016628">
    <property type="term" value="F:oxidoreductase activity, acting on the CH-CH group of donors, NAD or NADP as acceptor"/>
    <property type="evidence" value="ECO:0007669"/>
    <property type="project" value="InterPro"/>
</dbReference>
<dbReference type="SUPFAM" id="SSF50129">
    <property type="entry name" value="GroES-like"/>
    <property type="match status" value="1"/>
</dbReference>
<evidence type="ECO:0000259" key="3">
    <source>
        <dbReference type="SMART" id="SM00829"/>
    </source>
</evidence>
<accession>A0A2B7I0Z0</accession>
<dbReference type="CDD" id="cd05288">
    <property type="entry name" value="PGDH"/>
    <property type="match status" value="1"/>
</dbReference>
<dbReference type="InterPro" id="IPR011032">
    <property type="entry name" value="GroES-like_sf"/>
</dbReference>
<protein>
    <submittedName>
        <fullName evidence="5">NADP-dependent oxidoreductase</fullName>
    </submittedName>
</protein>
<reference evidence="5 6" key="1">
    <citation type="submission" date="2017-02" db="EMBL/GenBank/DDBJ databases">
        <title>Prevalence of linear plasmids in Cutibacterium acnes isolates obtained from cancerous prostatic tissue.</title>
        <authorList>
            <person name="Davidsson S."/>
            <person name="Bruggemann H."/>
        </authorList>
    </citation>
    <scope>NUCLEOTIDE SEQUENCE [LARGE SCALE GENOMIC DNA]</scope>
    <source>
        <strain evidence="5 6">11-78</strain>
    </source>
</reference>
<proteinExistence type="predicted"/>
<evidence type="ECO:0000313" key="5">
    <source>
        <dbReference type="EMBL" id="PGF34922.1"/>
    </source>
</evidence>
<dbReference type="Gene3D" id="3.90.180.10">
    <property type="entry name" value="Medium-chain alcohol dehydrogenases, catalytic domain"/>
    <property type="match status" value="1"/>
</dbReference>
<feature type="domain" description="Enoyl reductase (ER)" evidence="3">
    <location>
        <begin position="23"/>
        <end position="336"/>
    </location>
</feature>
<dbReference type="OMA" id="EEKCRYA"/>
<evidence type="ECO:0000313" key="4">
    <source>
        <dbReference type="EMBL" id="AXM06698.1"/>
    </source>
</evidence>
<dbReference type="InterPro" id="IPR045010">
    <property type="entry name" value="MDR_fam"/>
</dbReference>
<dbReference type="GeneID" id="92856384"/>
<dbReference type="EMBL" id="MVCE01000002">
    <property type="protein sequence ID" value="PGF34922.1"/>
    <property type="molecule type" value="Genomic_DNA"/>
</dbReference>
<organism evidence="5 6">
    <name type="scientific">Cutibacterium acnes</name>
    <name type="common">Propionibacterium acnes</name>
    <dbReference type="NCBI Taxonomy" id="1747"/>
    <lineage>
        <taxon>Bacteria</taxon>
        <taxon>Bacillati</taxon>
        <taxon>Actinomycetota</taxon>
        <taxon>Actinomycetes</taxon>
        <taxon>Propionibacteriales</taxon>
        <taxon>Propionibacteriaceae</taxon>
        <taxon>Cutibacterium</taxon>
    </lineage>
</organism>
<dbReference type="RefSeq" id="WP_002515058.1">
    <property type="nucleotide sequence ID" value="NZ_AP022844.1"/>
</dbReference>
<dbReference type="OrthoDB" id="9805663at2"/>
<evidence type="ECO:0000313" key="7">
    <source>
        <dbReference type="Proteomes" id="UP000256621"/>
    </source>
</evidence>
<sequence length="338" mass="36188">MSTTRPTTTRAVHLASRPHGAPTEDNFRIEEISLPELSDGQILVANDVMSVDPYMRGRMNDVKSYVPPFHIDRPLDGGAVGTVIESRSEDIPEGSHVSHQLGWREHAVLNAGDAHIIDTDIAPASAYLSVLGMTGLTAYAGLTRAAEMKAGDAVFVSGAAGAVGSMVGQLARLLGASRVIGSAGTDAKVARLRELGFDAAFNYHDGPSTELLGQAAPDGIDVYYDNVGGDHLEAAIDHLNIDGRVAMCGAISQYNSVEPPCAPRNLALAIGKRLTLRGFVIAKYAEEVRPEFQQRMAEWLPADEIHWDETFRDGLDAAPQAFIDMLDGANTGKMLVRL</sequence>
<evidence type="ECO:0000313" key="6">
    <source>
        <dbReference type="Proteomes" id="UP000226191"/>
    </source>
</evidence>
<dbReference type="Pfam" id="PF16884">
    <property type="entry name" value="ADH_N_2"/>
    <property type="match status" value="1"/>
</dbReference>
<dbReference type="PANTHER" id="PTHR43205">
    <property type="entry name" value="PROSTAGLANDIN REDUCTASE"/>
    <property type="match status" value="1"/>
</dbReference>
<dbReference type="InterPro" id="IPR013149">
    <property type="entry name" value="ADH-like_C"/>
</dbReference>
<dbReference type="Proteomes" id="UP000226191">
    <property type="component" value="Unassembled WGS sequence"/>
</dbReference>
<dbReference type="InterPro" id="IPR020843">
    <property type="entry name" value="ER"/>
</dbReference>
<dbReference type="InterPro" id="IPR041694">
    <property type="entry name" value="ADH_N_2"/>
</dbReference>
<dbReference type="Pfam" id="PF00107">
    <property type="entry name" value="ADH_zinc_N"/>
    <property type="match status" value="1"/>
</dbReference>
<dbReference type="PANTHER" id="PTHR43205:SF7">
    <property type="entry name" value="PROSTAGLANDIN REDUCTASE 1"/>
    <property type="match status" value="1"/>
</dbReference>
<dbReference type="AlphaFoldDB" id="A0A2B7I0Z0"/>
<feature type="compositionally biased region" description="Polar residues" evidence="2">
    <location>
        <begin position="1"/>
        <end position="10"/>
    </location>
</feature>
<dbReference type="SUPFAM" id="SSF51735">
    <property type="entry name" value="NAD(P)-binding Rossmann-fold domains"/>
    <property type="match status" value="1"/>
</dbReference>
<feature type="region of interest" description="Disordered" evidence="2">
    <location>
        <begin position="1"/>
        <end position="23"/>
    </location>
</feature>
<dbReference type="FunFam" id="3.40.50.720:FF:000121">
    <property type="entry name" value="Prostaglandin reductase 2"/>
    <property type="match status" value="1"/>
</dbReference>
<evidence type="ECO:0000256" key="1">
    <source>
        <dbReference type="ARBA" id="ARBA00023002"/>
    </source>
</evidence>